<feature type="region of interest" description="Disordered" evidence="1">
    <location>
        <begin position="107"/>
        <end position="129"/>
    </location>
</feature>
<proteinExistence type="predicted"/>
<accession>R4Z378</accession>
<dbReference type="EMBL" id="CANL01000056">
    <property type="protein sequence ID" value="CCM65125.1"/>
    <property type="molecule type" value="Genomic_DNA"/>
</dbReference>
<comment type="caution">
    <text evidence="2">The sequence shown here is derived from an EMBL/GenBank/DDBJ whole genome shotgun (WGS) entry which is preliminary data.</text>
</comment>
<evidence type="ECO:0000313" key="3">
    <source>
        <dbReference type="Proteomes" id="UP000018291"/>
    </source>
</evidence>
<keyword evidence="3" id="KW-1185">Reference proteome</keyword>
<evidence type="ECO:0000256" key="1">
    <source>
        <dbReference type="SAM" id="MobiDB-lite"/>
    </source>
</evidence>
<reference evidence="2 3" key="1">
    <citation type="journal article" date="2013" name="ISME J.">
        <title>Metabolic model for the filamentous 'Candidatus Microthrix parvicella' based on genomic and metagenomic analyses.</title>
        <authorList>
            <person name="Jon McIlroy S."/>
            <person name="Kristiansen R."/>
            <person name="Albertsen M."/>
            <person name="Michael Karst S."/>
            <person name="Rossetti S."/>
            <person name="Lund Nielsen J."/>
            <person name="Tandoi V."/>
            <person name="James Seviour R."/>
            <person name="Nielsen P.H."/>
        </authorList>
    </citation>
    <scope>NUCLEOTIDE SEQUENCE [LARGE SCALE GENOMIC DNA]</scope>
    <source>
        <strain evidence="2 3">RN1</strain>
    </source>
</reference>
<protein>
    <submittedName>
        <fullName evidence="2">Uncharacterized protein</fullName>
    </submittedName>
</protein>
<dbReference type="HOGENOM" id="CLU_1944789_0_0_11"/>
<evidence type="ECO:0000313" key="2">
    <source>
        <dbReference type="EMBL" id="CCM65125.1"/>
    </source>
</evidence>
<sequence length="129" mass="14663">MIDEAPVHQAALCRHGLLTRTQLRKFGISPAMECRRVARGRCWAWLVVLRAVVDQRFEQPGTAGDMEFLFPEILEGTSFQPPPSQRKFQWGRVDFVWDDARINRHATGKWAPPTPAWPAVPVSDPTATR</sequence>
<dbReference type="Proteomes" id="UP000018291">
    <property type="component" value="Unassembled WGS sequence"/>
</dbReference>
<gene>
    <name evidence="2" type="ORF">BN381_60029</name>
</gene>
<organism evidence="2 3">
    <name type="scientific">Candidatus Neomicrothrix parvicella RN1</name>
    <dbReference type="NCBI Taxonomy" id="1229780"/>
    <lineage>
        <taxon>Bacteria</taxon>
        <taxon>Bacillati</taxon>
        <taxon>Actinomycetota</taxon>
        <taxon>Acidimicrobiia</taxon>
        <taxon>Acidimicrobiales</taxon>
        <taxon>Microthrixaceae</taxon>
        <taxon>Candidatus Neomicrothrix</taxon>
    </lineage>
</organism>
<dbReference type="AlphaFoldDB" id="R4Z378"/>
<name>R4Z378_9ACTN</name>
<dbReference type="STRING" id="1229780.BN381_60029"/>